<evidence type="ECO:0000313" key="2">
    <source>
        <dbReference type="EMBL" id="KZP03839.1"/>
    </source>
</evidence>
<protein>
    <recommendedName>
        <fullName evidence="4">F-box domain-containing protein</fullName>
    </recommendedName>
</protein>
<dbReference type="Proteomes" id="UP000076532">
    <property type="component" value="Unassembled WGS sequence"/>
</dbReference>
<feature type="compositionally biased region" description="Acidic residues" evidence="1">
    <location>
        <begin position="470"/>
        <end position="496"/>
    </location>
</feature>
<reference evidence="2 3" key="1">
    <citation type="journal article" date="2016" name="Mol. Biol. Evol.">
        <title>Comparative Genomics of Early-Diverging Mushroom-Forming Fungi Provides Insights into the Origins of Lignocellulose Decay Capabilities.</title>
        <authorList>
            <person name="Nagy L.G."/>
            <person name="Riley R."/>
            <person name="Tritt A."/>
            <person name="Adam C."/>
            <person name="Daum C."/>
            <person name="Floudas D."/>
            <person name="Sun H."/>
            <person name="Yadav J.S."/>
            <person name="Pangilinan J."/>
            <person name="Larsson K.H."/>
            <person name="Matsuura K."/>
            <person name="Barry K."/>
            <person name="Labutti K."/>
            <person name="Kuo R."/>
            <person name="Ohm R.A."/>
            <person name="Bhattacharya S.S."/>
            <person name="Shirouzu T."/>
            <person name="Yoshinaga Y."/>
            <person name="Martin F.M."/>
            <person name="Grigoriev I.V."/>
            <person name="Hibbett D.S."/>
        </authorList>
    </citation>
    <scope>NUCLEOTIDE SEQUENCE [LARGE SCALE GENOMIC DNA]</scope>
    <source>
        <strain evidence="2 3">CBS 109695</strain>
    </source>
</reference>
<accession>A0A167UDK0</accession>
<proteinExistence type="predicted"/>
<dbReference type="AlphaFoldDB" id="A0A167UDK0"/>
<organism evidence="2 3">
    <name type="scientific">Athelia psychrophila</name>
    <dbReference type="NCBI Taxonomy" id="1759441"/>
    <lineage>
        <taxon>Eukaryota</taxon>
        <taxon>Fungi</taxon>
        <taxon>Dikarya</taxon>
        <taxon>Basidiomycota</taxon>
        <taxon>Agaricomycotina</taxon>
        <taxon>Agaricomycetes</taxon>
        <taxon>Agaricomycetidae</taxon>
        <taxon>Atheliales</taxon>
        <taxon>Atheliaceae</taxon>
        <taxon>Athelia</taxon>
    </lineage>
</organism>
<name>A0A167UDK0_9AGAM</name>
<keyword evidence="3" id="KW-1185">Reference proteome</keyword>
<feature type="region of interest" description="Disordered" evidence="1">
    <location>
        <begin position="463"/>
        <end position="507"/>
    </location>
</feature>
<sequence length="507" mass="55731">MEPPVLPFPTANFAMHGGQSASPISKVSPEILSVFFREVFHHGSTTTSLTLSHVSSRWNHIAIHDPFLWNTIDLAPHGESSFAKLCIERSKQTDLEIRYADDRQWILKADGAGVVISMDNEEVELKPFDPTILHLTRCRRLQLYFASRVCAFDALNGLKSASCPRLTCFDMVLDGGLNAECWMPQPRPGDIFLGGAPLLTSVNMLGISPLECHVPLERVTTLSLTALEWHTGQGTDLHPSEFLGILQEVLRTLQSLRLEGIQVLHWPGETPMPWSKVELPALTRFAFGGLLGDACDAAAGNYPIDVWYSLRMPLLENLSLHHLSCCQVAAVWAALSGKRGARVTSLKLCGVDMHDVQYRIPPTFPNLHRLAVLAHMIGNLFPSLIAADEGCMDSGEAAIWSGLECLTLVQLTNETEAALVCSFICGRAGVQYPIKKLVFFAGKPPDRLLCFAREKVSDVTFRPVEVHDVDSDDSDDSDDDEEGEDEESDADDDEGEGSDRENGGLAQ</sequence>
<feature type="compositionally biased region" description="Basic and acidic residues" evidence="1">
    <location>
        <begin position="497"/>
        <end position="507"/>
    </location>
</feature>
<gene>
    <name evidence="2" type="ORF">FIBSPDRAFT_1055053</name>
</gene>
<dbReference type="Gene3D" id="1.20.1280.50">
    <property type="match status" value="1"/>
</dbReference>
<evidence type="ECO:0008006" key="4">
    <source>
        <dbReference type="Google" id="ProtNLM"/>
    </source>
</evidence>
<dbReference type="EMBL" id="KV417995">
    <property type="protein sequence ID" value="KZP03839.1"/>
    <property type="molecule type" value="Genomic_DNA"/>
</dbReference>
<evidence type="ECO:0000313" key="3">
    <source>
        <dbReference type="Proteomes" id="UP000076532"/>
    </source>
</evidence>
<evidence type="ECO:0000256" key="1">
    <source>
        <dbReference type="SAM" id="MobiDB-lite"/>
    </source>
</evidence>